<protein>
    <submittedName>
        <fullName evidence="1">Uncharacterized protein</fullName>
    </submittedName>
</protein>
<reference evidence="1 2" key="1">
    <citation type="submission" date="2019-05" db="EMBL/GenBank/DDBJ databases">
        <title>Another draft genome of Portunus trituberculatus and its Hox gene families provides insights of decapod evolution.</title>
        <authorList>
            <person name="Jeong J.-H."/>
            <person name="Song I."/>
            <person name="Kim S."/>
            <person name="Choi T."/>
            <person name="Kim D."/>
            <person name="Ryu S."/>
            <person name="Kim W."/>
        </authorList>
    </citation>
    <scope>NUCLEOTIDE SEQUENCE [LARGE SCALE GENOMIC DNA]</scope>
    <source>
        <tissue evidence="1">Muscle</tissue>
    </source>
</reference>
<proteinExistence type="predicted"/>
<organism evidence="1 2">
    <name type="scientific">Portunus trituberculatus</name>
    <name type="common">Swimming crab</name>
    <name type="synonym">Neptunus trituberculatus</name>
    <dbReference type="NCBI Taxonomy" id="210409"/>
    <lineage>
        <taxon>Eukaryota</taxon>
        <taxon>Metazoa</taxon>
        <taxon>Ecdysozoa</taxon>
        <taxon>Arthropoda</taxon>
        <taxon>Crustacea</taxon>
        <taxon>Multicrustacea</taxon>
        <taxon>Malacostraca</taxon>
        <taxon>Eumalacostraca</taxon>
        <taxon>Eucarida</taxon>
        <taxon>Decapoda</taxon>
        <taxon>Pleocyemata</taxon>
        <taxon>Brachyura</taxon>
        <taxon>Eubrachyura</taxon>
        <taxon>Portunoidea</taxon>
        <taxon>Portunidae</taxon>
        <taxon>Portuninae</taxon>
        <taxon>Portunus</taxon>
    </lineage>
</organism>
<dbReference type="EMBL" id="VSRR010000684">
    <property type="protein sequence ID" value="MPC18484.1"/>
    <property type="molecule type" value="Genomic_DNA"/>
</dbReference>
<evidence type="ECO:0000313" key="2">
    <source>
        <dbReference type="Proteomes" id="UP000324222"/>
    </source>
</evidence>
<accession>A0A5B7DAW7</accession>
<keyword evidence="2" id="KW-1185">Reference proteome</keyword>
<evidence type="ECO:0000313" key="1">
    <source>
        <dbReference type="EMBL" id="MPC18484.1"/>
    </source>
</evidence>
<dbReference type="AlphaFoldDB" id="A0A5B7DAW7"/>
<gene>
    <name evidence="1" type="ORF">E2C01_011370</name>
</gene>
<sequence length="73" mass="8240">MACEGQVRGCNFNKGEGGVTRKEIDREERKVVEMKRSFENLLSFVLRRTATTTIITTTTSNVYSSSSSSFIKR</sequence>
<name>A0A5B7DAW7_PORTR</name>
<dbReference type="Proteomes" id="UP000324222">
    <property type="component" value="Unassembled WGS sequence"/>
</dbReference>
<comment type="caution">
    <text evidence="1">The sequence shown here is derived from an EMBL/GenBank/DDBJ whole genome shotgun (WGS) entry which is preliminary data.</text>
</comment>